<keyword evidence="2" id="KW-1185">Reference proteome</keyword>
<comment type="caution">
    <text evidence="1">The sequence shown here is derived from an EMBL/GenBank/DDBJ whole genome shotgun (WGS) entry which is preliminary data.</text>
</comment>
<evidence type="ECO:0000313" key="2">
    <source>
        <dbReference type="Proteomes" id="UP001518976"/>
    </source>
</evidence>
<dbReference type="Proteomes" id="UP001518976">
    <property type="component" value="Unassembled WGS sequence"/>
</dbReference>
<evidence type="ECO:0000313" key="1">
    <source>
        <dbReference type="EMBL" id="MBO8187781.1"/>
    </source>
</evidence>
<dbReference type="Gene3D" id="3.40.50.300">
    <property type="entry name" value="P-loop containing nucleotide triphosphate hydrolases"/>
    <property type="match status" value="1"/>
</dbReference>
<accession>A0ABS3WXC7</accession>
<dbReference type="RefSeq" id="WP_209266591.1">
    <property type="nucleotide sequence ID" value="NZ_JAFFZN010000019.1"/>
</dbReference>
<organism evidence="1 2">
    <name type="scientific">Streptomyces spirodelae</name>
    <dbReference type="NCBI Taxonomy" id="2812904"/>
    <lineage>
        <taxon>Bacteria</taxon>
        <taxon>Bacillati</taxon>
        <taxon>Actinomycetota</taxon>
        <taxon>Actinomycetes</taxon>
        <taxon>Kitasatosporales</taxon>
        <taxon>Streptomycetaceae</taxon>
        <taxon>Streptomyces</taxon>
    </lineage>
</organism>
<dbReference type="EMBL" id="JAFFZN010000019">
    <property type="protein sequence ID" value="MBO8187781.1"/>
    <property type="molecule type" value="Genomic_DNA"/>
</dbReference>
<evidence type="ECO:0008006" key="3">
    <source>
        <dbReference type="Google" id="ProtNLM"/>
    </source>
</evidence>
<proteinExistence type="predicted"/>
<reference evidence="1 2" key="1">
    <citation type="submission" date="2021-02" db="EMBL/GenBank/DDBJ databases">
        <title>Streptomyces spirodelae sp. nov., isolated from duckweed.</title>
        <authorList>
            <person name="Saimee Y."/>
            <person name="Duangmal K."/>
        </authorList>
    </citation>
    <scope>NUCLEOTIDE SEQUENCE [LARGE SCALE GENOMIC DNA]</scope>
    <source>
        <strain evidence="1 2">DW4-2</strain>
    </source>
</reference>
<sequence length="213" mass="22912">MPAPLTLEALADRLAALPASCGPVRLVGLDGHAGSGKTTLARRLSQLLGGAPVLHLDDLACHEALFGWMERLTRQVLEPLGRGEPARYVSYDWVAGAYTTEAVLPPAPVVLVEGVGAGRAALRPLLACLLWADMAAEDAWRRGRRRDGPGQRGFWARWVPAERAHFAADPSRPFADFLVRETGEGRTGYEVRGSTGEAPDAPLNMTLRITRGS</sequence>
<name>A0ABS3WXC7_9ACTN</name>
<protein>
    <recommendedName>
        <fullName evidence="3">Uridine kinase</fullName>
    </recommendedName>
</protein>
<dbReference type="InterPro" id="IPR027417">
    <property type="entry name" value="P-loop_NTPase"/>
</dbReference>
<dbReference type="SUPFAM" id="SSF52540">
    <property type="entry name" value="P-loop containing nucleoside triphosphate hydrolases"/>
    <property type="match status" value="1"/>
</dbReference>
<gene>
    <name evidence="1" type="ORF">JW592_20280</name>
</gene>